<keyword evidence="4" id="KW-0808">Transferase</keyword>
<evidence type="ECO:0000256" key="3">
    <source>
        <dbReference type="ARBA" id="ARBA00022475"/>
    </source>
</evidence>
<dbReference type="Gene3D" id="3.40.50.11820">
    <property type="match status" value="1"/>
</dbReference>
<feature type="domain" description="Glycosyl transferase family 1" evidence="7">
    <location>
        <begin position="694"/>
        <end position="814"/>
    </location>
</feature>
<dbReference type="GO" id="GO:0016757">
    <property type="term" value="F:glycosyltransferase activity"/>
    <property type="evidence" value="ECO:0007669"/>
    <property type="project" value="InterPro"/>
</dbReference>
<evidence type="ECO:0000259" key="7">
    <source>
        <dbReference type="Pfam" id="PF00534"/>
    </source>
</evidence>
<evidence type="ECO:0000313" key="9">
    <source>
        <dbReference type="Proteomes" id="UP001179647"/>
    </source>
</evidence>
<evidence type="ECO:0000313" key="8">
    <source>
        <dbReference type="EMBL" id="WEG73531.1"/>
    </source>
</evidence>
<dbReference type="EMBL" id="CP110232">
    <property type="protein sequence ID" value="WEG73531.1"/>
    <property type="molecule type" value="Genomic_DNA"/>
</dbReference>
<keyword evidence="6" id="KW-0472">Membrane</keyword>
<dbReference type="RefSeq" id="WP_275469330.1">
    <property type="nucleotide sequence ID" value="NZ_CP110232.1"/>
</dbReference>
<name>A0AAF0I835_9ENTE</name>
<gene>
    <name evidence="8" type="ORF">OL234_01070</name>
</gene>
<dbReference type="Proteomes" id="UP001179647">
    <property type="component" value="Chromosome"/>
</dbReference>
<dbReference type="AlphaFoldDB" id="A0AAF0I835"/>
<organism evidence="8 9">
    <name type="scientific">Vagococcus intermedius</name>
    <dbReference type="NCBI Taxonomy" id="2991418"/>
    <lineage>
        <taxon>Bacteria</taxon>
        <taxon>Bacillati</taxon>
        <taxon>Bacillota</taxon>
        <taxon>Bacilli</taxon>
        <taxon>Lactobacillales</taxon>
        <taxon>Enterococcaceae</taxon>
        <taxon>Vagococcus</taxon>
    </lineage>
</organism>
<dbReference type="InterPro" id="IPR007554">
    <property type="entry name" value="Glycerophosphate_synth"/>
</dbReference>
<dbReference type="GO" id="GO:0019350">
    <property type="term" value="P:teichoic acid biosynthetic process"/>
    <property type="evidence" value="ECO:0007669"/>
    <property type="project" value="UniProtKB-KW"/>
</dbReference>
<keyword evidence="5" id="KW-0777">Teichoic acid biosynthesis</keyword>
<dbReference type="InterPro" id="IPR001296">
    <property type="entry name" value="Glyco_trans_1"/>
</dbReference>
<dbReference type="PANTHER" id="PTHR37316">
    <property type="entry name" value="TEICHOIC ACID GLYCEROL-PHOSPHATE PRIMASE"/>
    <property type="match status" value="1"/>
</dbReference>
<sequence>MNKKKLKKHLTDTVYIRNRRKNILKNTILLEAAKGQGIDGHILALLKADTINQLDKIYVAVVPEKREQVTTILALNKLTNATIIDYGSVDYFKKMARCEFLINDTTFAPIFSKRPEQKYNIIWHGTPQKYLGKDIKPTGFGNVQNNFFAADAVIVSNEHTKDVMINAFNLKDISDTSVLVAPSPRNSLLFTEATEVYGQYITTKKHYLYLPTWRDGGQETYLSYLTSIDQSLTADETFFVKLHPLAQAMAGIDFTKFEHIKAFPEADLYQFITLMDVIVTDYSSIFFDLFNTDKKIILFNYDKEKYFASRGVYENVKELGLKECQTVPELIDSMRTDGTADYAELAEMFTRQDNKEGSNQVLDYILNGQTASTIECYLPRNNKKNIVIFAGALWDNGISKSFFNFIDEYKVDDTNIILMIENRKVGAKHAHKLENLPEHVTYIERHGGPVATLYEKLFNKHYTTNKEPKPLDGLIVRYIKRVFKREFERVFSHLDLAQFIHFTGFDANSALLVIGGKEYDQGIKQTIFCHTDMVEEYEKKKNYKRKILLQTYKTVDDIAVVNHLIGESLVTKYPFLKGKVKTATNFLGDKLVRELATVSLWSDIRNKTVTVKTPLLDSIEKVVLEYGVADAHLGDILSKQQVNFPYLEQSLPLINEETSQVLPTGYEVEYQFNMLPYIYGYTKMKLLEDLANPEIKTYVYLGRYSPEKGVERILYAFEKLHEDNPNSRLVMISPHGMTKKIVLSYLQKAAMRESVYIFDGMENPYNLVRQCDALVLSSYYEGLGLVALEAIAAGTKVITTDLPELTRVLLAHGKLSDSILERTDIFFDESEYQNFVVNHDLIQGDFVDERSDSYPVFYEGDAMIVENSARGIYYGMSHFLLEEDQVYQPDFKFDELALISQKQYEDILRTN</sequence>
<dbReference type="Gene3D" id="3.40.50.12580">
    <property type="match status" value="1"/>
</dbReference>
<comment type="subcellular location">
    <subcellularLocation>
        <location evidence="1">Cell membrane</location>
        <topology evidence="1">Peripheral membrane protein</topology>
    </subcellularLocation>
</comment>
<evidence type="ECO:0000256" key="6">
    <source>
        <dbReference type="ARBA" id="ARBA00023136"/>
    </source>
</evidence>
<evidence type="ECO:0000256" key="5">
    <source>
        <dbReference type="ARBA" id="ARBA00022944"/>
    </source>
</evidence>
<dbReference type="SUPFAM" id="SSF53756">
    <property type="entry name" value="UDP-Glycosyltransferase/glycogen phosphorylase"/>
    <property type="match status" value="1"/>
</dbReference>
<evidence type="ECO:0000256" key="1">
    <source>
        <dbReference type="ARBA" id="ARBA00004202"/>
    </source>
</evidence>
<proteinExistence type="inferred from homology"/>
<protein>
    <submittedName>
        <fullName evidence="8">CDP-glycerol glycerophosphotransferase family protein</fullName>
    </submittedName>
</protein>
<dbReference type="InterPro" id="IPR043149">
    <property type="entry name" value="TagF_N"/>
</dbReference>
<evidence type="ECO:0000256" key="4">
    <source>
        <dbReference type="ARBA" id="ARBA00022679"/>
    </source>
</evidence>
<dbReference type="InterPro" id="IPR043148">
    <property type="entry name" value="TagF_C"/>
</dbReference>
<reference evidence="8" key="1">
    <citation type="submission" date="2022-10" db="EMBL/GenBank/DDBJ databases">
        <title>Vagococcus sp. isolated from poultry meat.</title>
        <authorList>
            <person name="Johansson P."/>
            <person name="Bjorkroth J."/>
        </authorList>
    </citation>
    <scope>NUCLEOTIDE SEQUENCE</scope>
    <source>
        <strain evidence="8">STAA11</strain>
    </source>
</reference>
<keyword evidence="9" id="KW-1185">Reference proteome</keyword>
<dbReference type="Pfam" id="PF00534">
    <property type="entry name" value="Glycos_transf_1"/>
    <property type="match status" value="1"/>
</dbReference>
<dbReference type="GO" id="GO:0005886">
    <property type="term" value="C:plasma membrane"/>
    <property type="evidence" value="ECO:0007669"/>
    <property type="project" value="UniProtKB-SubCell"/>
</dbReference>
<dbReference type="Pfam" id="PF04464">
    <property type="entry name" value="Glyphos_transf"/>
    <property type="match status" value="1"/>
</dbReference>
<dbReference type="InterPro" id="IPR051612">
    <property type="entry name" value="Teichoic_Acid_Biosynth"/>
</dbReference>
<dbReference type="GO" id="GO:0047355">
    <property type="term" value="F:CDP-glycerol glycerophosphotransferase activity"/>
    <property type="evidence" value="ECO:0007669"/>
    <property type="project" value="InterPro"/>
</dbReference>
<accession>A0AAF0I835</accession>
<dbReference type="KEGG" id="vie:OL234_01070"/>
<dbReference type="Gene3D" id="3.40.50.2000">
    <property type="entry name" value="Glycogen Phosphorylase B"/>
    <property type="match status" value="1"/>
</dbReference>
<comment type="similarity">
    <text evidence="2">Belongs to the CDP-glycerol glycerophosphotransferase family.</text>
</comment>
<dbReference type="PANTHER" id="PTHR37316:SF3">
    <property type="entry name" value="TEICHOIC ACID GLYCEROL-PHOSPHATE TRANSFERASE"/>
    <property type="match status" value="1"/>
</dbReference>
<evidence type="ECO:0000256" key="2">
    <source>
        <dbReference type="ARBA" id="ARBA00010488"/>
    </source>
</evidence>
<keyword evidence="3" id="KW-1003">Cell membrane</keyword>